<reference evidence="2 3" key="1">
    <citation type="submission" date="2022-04" db="EMBL/GenBank/DDBJ databases">
        <title>Genome sequence of C. roseum typestrain.</title>
        <authorList>
            <person name="Poehlein A."/>
            <person name="Schoch T."/>
            <person name="Duerre P."/>
            <person name="Daniel R."/>
        </authorList>
    </citation>
    <scope>NUCLEOTIDE SEQUENCE [LARGE SCALE GENOMIC DNA]</scope>
    <source>
        <strain evidence="2 3">DSM 7320</strain>
    </source>
</reference>
<proteinExistence type="predicted"/>
<dbReference type="Gene3D" id="1.20.1440.110">
    <property type="entry name" value="acylaminoacyl peptidase"/>
    <property type="match status" value="1"/>
</dbReference>
<dbReference type="EC" id="3.1.-.-" evidence="2"/>
<keyword evidence="1 2" id="KW-0378">Hydrolase</keyword>
<dbReference type="EMBL" id="CP096983">
    <property type="protein sequence ID" value="URZ13491.1"/>
    <property type="molecule type" value="Genomic_DNA"/>
</dbReference>
<dbReference type="RefSeq" id="WP_077833711.1">
    <property type="nucleotide sequence ID" value="NZ_CP096983.1"/>
</dbReference>
<keyword evidence="3" id="KW-1185">Reference proteome</keyword>
<dbReference type="SUPFAM" id="SSF53474">
    <property type="entry name" value="alpha/beta-Hydrolases"/>
    <property type="match status" value="1"/>
</dbReference>
<dbReference type="Proteomes" id="UP000190951">
    <property type="component" value="Chromosome"/>
</dbReference>
<dbReference type="PANTHER" id="PTHR22946:SF12">
    <property type="entry name" value="CONIDIAL PIGMENT BIOSYNTHESIS PROTEIN AYG1 (AFU_ORTHOLOGUE AFUA_2G17550)"/>
    <property type="match status" value="1"/>
</dbReference>
<gene>
    <name evidence="2" type="primary">frsA</name>
    <name evidence="2" type="ORF">CROST_042570</name>
</gene>
<evidence type="ECO:0000313" key="3">
    <source>
        <dbReference type="Proteomes" id="UP000190951"/>
    </source>
</evidence>
<dbReference type="PANTHER" id="PTHR22946">
    <property type="entry name" value="DIENELACTONE HYDROLASE DOMAIN-CONTAINING PROTEIN-RELATED"/>
    <property type="match status" value="1"/>
</dbReference>
<dbReference type="Gene3D" id="3.40.50.1820">
    <property type="entry name" value="alpha/beta hydrolase"/>
    <property type="match status" value="1"/>
</dbReference>
<evidence type="ECO:0000313" key="2">
    <source>
        <dbReference type="EMBL" id="URZ13491.1"/>
    </source>
</evidence>
<dbReference type="KEGG" id="crw:CROST_042570"/>
<accession>A0A1S8M9L9</accession>
<dbReference type="AlphaFoldDB" id="A0A1S8M9L9"/>
<evidence type="ECO:0000256" key="1">
    <source>
        <dbReference type="ARBA" id="ARBA00022801"/>
    </source>
</evidence>
<dbReference type="InterPro" id="IPR050261">
    <property type="entry name" value="FrsA_esterase"/>
</dbReference>
<organism evidence="2 3">
    <name type="scientific">Clostridium felsineum</name>
    <dbReference type="NCBI Taxonomy" id="36839"/>
    <lineage>
        <taxon>Bacteria</taxon>
        <taxon>Bacillati</taxon>
        <taxon>Bacillota</taxon>
        <taxon>Clostridia</taxon>
        <taxon>Eubacteriales</taxon>
        <taxon>Clostridiaceae</taxon>
        <taxon>Clostridium</taxon>
    </lineage>
</organism>
<protein>
    <submittedName>
        <fullName evidence="2">Esterase FrsA</fullName>
        <ecNumber evidence="2">3.1.-.-</ecNumber>
    </submittedName>
</protein>
<dbReference type="GO" id="GO:0016787">
    <property type="term" value="F:hydrolase activity"/>
    <property type="evidence" value="ECO:0007669"/>
    <property type="project" value="UniProtKB-KW"/>
</dbReference>
<dbReference type="Pfam" id="PF06500">
    <property type="entry name" value="FrsA-like"/>
    <property type="match status" value="1"/>
</dbReference>
<dbReference type="InterPro" id="IPR029058">
    <property type="entry name" value="AB_hydrolase_fold"/>
</dbReference>
<dbReference type="InterPro" id="IPR010520">
    <property type="entry name" value="FrsA-like"/>
</dbReference>
<name>A0A1S8M9L9_9CLOT</name>
<dbReference type="STRING" id="84029.CROST_29390"/>
<sequence>MKLIFESDTFSFELIRTMGYALCKGADIGECINTAYRIKDNDFQSWYSEWFKTAERTQQIANICSQNGNRVSASEAYLRASNYYRTAELFCREDSNEAKGEECYTKGRENFIKAVNSSELTLEQVKIPYENTTLPGYFFKVDNSGKSRPTLIAMTGYDGTAEELYFIIGHAAINRGYNVLAFEGPGQGAALRFQKLYFRHDWENVVTPVVDYLLSRTDVDSKKIAIAGFSLGGYLAPRAVAFEHRISACIANSGILSFLEGVLKEQANSEYIQNELKKEDSVEINAAIKKRMETNTSLRWAIRSGFLNFNVNTPHKLLKEYNKFTLKGITDKIKCPTLICDSDEEHFFSDQSKKLFDLLKCDKEFIVFTEDEGAGLHCQAGAQSLSNQRIFDWLDKILNV</sequence>